<name>A8PME4_9COXI</name>
<accession>A8PME4</accession>
<evidence type="ECO:0000313" key="3">
    <source>
        <dbReference type="Proteomes" id="UP000054075"/>
    </source>
</evidence>
<keyword evidence="1" id="KW-1133">Transmembrane helix</keyword>
<sequence>MLQQKLNDENYCTEVPENFSDNTLVKKDTHKKIINFSLLSKNYQDNLKKLENKSIIPSETQCISEANFAQGSVVQNYCIATTTQSLIIPPDEEFKDVPKIQQNAQEHANFWLSGLNNKVVGINSGLKQYCSLIMTYENDMDNLVDEVVNDVSGAKDNFLNQIGLLRDQANTREQKIIVITNELGSFRKYIGQDGSNFKSIQSKADIKYNANTGEMKKLKDTIDALNASIQAANAMIAGGAVLAALGSLVIVVGVLAGLTSGGATATVVGAGVTMIGSGGGLIGVAIDNRNKASAELSKAYVRYNTLQQTCSLLKAINEQLTSLITGNEQSVRAVQAISLALSVIAENLTGIIDNIDLIVDNVEGGAVLKRLLNLFVANAKSLKELYAKYESTGILPVQPDEQVWNSLFPYRAKPIAFSNKPIAMEEYAFLIDKKLAWQRRYTGVYIPQTA</sequence>
<dbReference type="SUPFAM" id="SSF58100">
    <property type="entry name" value="Bacterial hemolysins"/>
    <property type="match status" value="1"/>
</dbReference>
<protein>
    <submittedName>
        <fullName evidence="2">Uncharacterized protein</fullName>
    </submittedName>
</protein>
<dbReference type="Pfam" id="PF05791">
    <property type="entry name" value="Bacillus_HBL"/>
    <property type="match status" value="1"/>
</dbReference>
<dbReference type="Gene3D" id="1.20.1170.10">
    <property type="match status" value="1"/>
</dbReference>
<reference evidence="2" key="1">
    <citation type="submission" date="2006-04" db="EMBL/GenBank/DDBJ databases">
        <authorList>
            <person name="Seshadri R."/>
            <person name="Federici B.A."/>
        </authorList>
    </citation>
    <scope>NUCLEOTIDE SEQUENCE [LARGE SCALE GENOMIC DNA]</scope>
</reference>
<dbReference type="GO" id="GO:0016020">
    <property type="term" value="C:membrane"/>
    <property type="evidence" value="ECO:0007669"/>
    <property type="project" value="InterPro"/>
</dbReference>
<proteinExistence type="predicted"/>
<dbReference type="STRING" id="59196.RICGR_0703"/>
<dbReference type="Proteomes" id="UP000054075">
    <property type="component" value="Unassembled WGS sequence"/>
</dbReference>
<keyword evidence="3" id="KW-1185">Reference proteome</keyword>
<dbReference type="InterPro" id="IPR008414">
    <property type="entry name" value="HBL"/>
</dbReference>
<reference evidence="2" key="2">
    <citation type="submission" date="2007-10" db="EMBL/GenBank/DDBJ databases">
        <authorList>
            <person name="Myers G.S."/>
        </authorList>
    </citation>
    <scope>NUCLEOTIDE SEQUENCE [LARGE SCALE GENOMIC DNA]</scope>
</reference>
<comment type="caution">
    <text evidence="2">The sequence shown here is derived from an EMBL/GenBank/DDBJ whole genome shotgun (WGS) entry which is preliminary data.</text>
</comment>
<evidence type="ECO:0000313" key="2">
    <source>
        <dbReference type="EMBL" id="EDP46343.1"/>
    </source>
</evidence>
<dbReference type="eggNOG" id="COG0466">
    <property type="taxonomic scope" value="Bacteria"/>
</dbReference>
<keyword evidence="1" id="KW-0472">Membrane</keyword>
<dbReference type="AlphaFoldDB" id="A8PME4"/>
<dbReference type="PANTHER" id="PTHR38443">
    <property type="match status" value="1"/>
</dbReference>
<evidence type="ECO:0000256" key="1">
    <source>
        <dbReference type="SAM" id="Phobius"/>
    </source>
</evidence>
<feature type="transmembrane region" description="Helical" evidence="1">
    <location>
        <begin position="264"/>
        <end position="286"/>
    </location>
</feature>
<dbReference type="RefSeq" id="WP_006035326.1">
    <property type="nucleotide sequence ID" value="NZ_AAQJ02000001.1"/>
</dbReference>
<organism evidence="2 3">
    <name type="scientific">Rickettsiella grylli</name>
    <dbReference type="NCBI Taxonomy" id="59196"/>
    <lineage>
        <taxon>Bacteria</taxon>
        <taxon>Pseudomonadati</taxon>
        <taxon>Pseudomonadota</taxon>
        <taxon>Gammaproteobacteria</taxon>
        <taxon>Legionellales</taxon>
        <taxon>Coxiellaceae</taxon>
        <taxon>Rickettsiella</taxon>
    </lineage>
</organism>
<keyword evidence="1" id="KW-0812">Transmembrane</keyword>
<dbReference type="EMBL" id="AAQJ02000001">
    <property type="protein sequence ID" value="EDP46343.1"/>
    <property type="molecule type" value="Genomic_DNA"/>
</dbReference>
<dbReference type="InterPro" id="IPR052785">
    <property type="entry name" value="Enterotoxin_cmpnt"/>
</dbReference>
<feature type="transmembrane region" description="Helical" evidence="1">
    <location>
        <begin position="234"/>
        <end position="258"/>
    </location>
</feature>
<gene>
    <name evidence="2" type="ORF">RICGR_0703</name>
</gene>
<dbReference type="PANTHER" id="PTHR38443:SF2">
    <property type="entry name" value="NON-HEMOLYTIC ENTEROTOXIN LYTIC COMPONENT L1"/>
    <property type="match status" value="1"/>
</dbReference>